<dbReference type="AlphaFoldDB" id="A0A6B8RS41"/>
<dbReference type="OrthoDB" id="5449717at2"/>
<accession>A0A6B8RS41</accession>
<keyword evidence="1" id="KW-1133">Transmembrane helix</keyword>
<reference evidence="3" key="1">
    <citation type="submission" date="2018-11" db="EMBL/GenBank/DDBJ databases">
        <title>Complete genome sequence of Paenibacillus sp. ML311-T8.</title>
        <authorList>
            <person name="Nam Y.-D."/>
            <person name="Kang J."/>
            <person name="Chung W.-H."/>
            <person name="Park Y.S."/>
        </authorList>
    </citation>
    <scope>NUCLEOTIDE SEQUENCE [LARGE SCALE GENOMIC DNA]</scope>
    <source>
        <strain evidence="3">ML311-T8</strain>
    </source>
</reference>
<name>A0A6B8RS41_9BACL</name>
<feature type="transmembrane region" description="Helical" evidence="1">
    <location>
        <begin position="77"/>
        <end position="100"/>
    </location>
</feature>
<evidence type="ECO:0000313" key="3">
    <source>
        <dbReference type="Proteomes" id="UP000426246"/>
    </source>
</evidence>
<gene>
    <name evidence="2" type="ORF">EHS13_32270</name>
</gene>
<organism evidence="2 3">
    <name type="scientific">Paenibacillus psychroresistens</name>
    <dbReference type="NCBI Taxonomy" id="1778678"/>
    <lineage>
        <taxon>Bacteria</taxon>
        <taxon>Bacillati</taxon>
        <taxon>Bacillota</taxon>
        <taxon>Bacilli</taxon>
        <taxon>Bacillales</taxon>
        <taxon>Paenibacillaceae</taxon>
        <taxon>Paenibacillus</taxon>
    </lineage>
</organism>
<proteinExistence type="predicted"/>
<keyword evidence="1" id="KW-0812">Transmembrane</keyword>
<protein>
    <submittedName>
        <fullName evidence="2">Uncharacterized protein</fullName>
    </submittedName>
</protein>
<dbReference type="Gene3D" id="3.30.450.20">
    <property type="entry name" value="PAS domain"/>
    <property type="match status" value="1"/>
</dbReference>
<dbReference type="Proteomes" id="UP000426246">
    <property type="component" value="Chromosome"/>
</dbReference>
<keyword evidence="1" id="KW-0472">Membrane</keyword>
<keyword evidence="3" id="KW-1185">Reference proteome</keyword>
<dbReference type="RefSeq" id="WP_155704329.1">
    <property type="nucleotide sequence ID" value="NZ_CP034235.1"/>
</dbReference>
<evidence type="ECO:0000256" key="1">
    <source>
        <dbReference type="SAM" id="Phobius"/>
    </source>
</evidence>
<sequence>MYILDKTSHFLIHPKQKNGADAIGEHYQTFYTQNSGIVVYNLNGVDKQAYYTTASIMGWKIVGTMEMIEVYKASSRVLYATLIVIAVSLFLGALIVFLIIRSITVLLKR</sequence>
<evidence type="ECO:0000313" key="2">
    <source>
        <dbReference type="EMBL" id="QGQ99220.1"/>
    </source>
</evidence>
<dbReference type="KEGG" id="ppsc:EHS13_32270"/>
<dbReference type="EMBL" id="CP034235">
    <property type="protein sequence ID" value="QGQ99220.1"/>
    <property type="molecule type" value="Genomic_DNA"/>
</dbReference>